<name>A0A2N6CY70_9GAMM</name>
<feature type="transmembrane region" description="Helical" evidence="9">
    <location>
        <begin position="344"/>
        <end position="376"/>
    </location>
</feature>
<dbReference type="Pfam" id="PF01496">
    <property type="entry name" value="V_ATPase_I"/>
    <property type="match status" value="1"/>
</dbReference>
<dbReference type="PANTHER" id="PTHR11629">
    <property type="entry name" value="VACUOLAR PROTON ATPASES"/>
    <property type="match status" value="1"/>
</dbReference>
<keyword evidence="8" id="KW-0175">Coiled coil</keyword>
<proteinExistence type="inferred from homology"/>
<evidence type="ECO:0000256" key="7">
    <source>
        <dbReference type="ARBA" id="ARBA00023136"/>
    </source>
</evidence>
<dbReference type="GO" id="GO:0007035">
    <property type="term" value="P:vacuolar acidification"/>
    <property type="evidence" value="ECO:0007669"/>
    <property type="project" value="TreeGrafter"/>
</dbReference>
<feature type="transmembrane region" description="Helical" evidence="9">
    <location>
        <begin position="553"/>
        <end position="576"/>
    </location>
</feature>
<feature type="transmembrane region" description="Helical" evidence="9">
    <location>
        <begin position="464"/>
        <end position="490"/>
    </location>
</feature>
<comment type="similarity">
    <text evidence="2">Belongs to the V-ATPase 116 kDa subunit family.</text>
</comment>
<keyword evidence="6" id="KW-0406">Ion transport</keyword>
<keyword evidence="4 9" id="KW-0812">Transmembrane</keyword>
<accession>A0A2N6CY70</accession>
<feature type="coiled-coil region" evidence="8">
    <location>
        <begin position="95"/>
        <end position="132"/>
    </location>
</feature>
<dbReference type="GO" id="GO:0033179">
    <property type="term" value="C:proton-transporting V-type ATPase, V0 domain"/>
    <property type="evidence" value="ECO:0007669"/>
    <property type="project" value="InterPro"/>
</dbReference>
<feature type="transmembrane region" description="Helical" evidence="9">
    <location>
        <begin position="383"/>
        <end position="402"/>
    </location>
</feature>
<keyword evidence="3" id="KW-0813">Transport</keyword>
<feature type="transmembrane region" description="Helical" evidence="9">
    <location>
        <begin position="422"/>
        <end position="443"/>
    </location>
</feature>
<evidence type="ECO:0000256" key="8">
    <source>
        <dbReference type="SAM" id="Coils"/>
    </source>
</evidence>
<dbReference type="GO" id="GO:0016471">
    <property type="term" value="C:vacuolar proton-transporting V-type ATPase complex"/>
    <property type="evidence" value="ECO:0007669"/>
    <property type="project" value="TreeGrafter"/>
</dbReference>
<evidence type="ECO:0000256" key="1">
    <source>
        <dbReference type="ARBA" id="ARBA00004141"/>
    </source>
</evidence>
<dbReference type="GO" id="GO:0046961">
    <property type="term" value="F:proton-transporting ATPase activity, rotational mechanism"/>
    <property type="evidence" value="ECO:0007669"/>
    <property type="project" value="InterPro"/>
</dbReference>
<feature type="transmembrane region" description="Helical" evidence="9">
    <location>
        <begin position="525"/>
        <end position="546"/>
    </location>
</feature>
<gene>
    <name evidence="10" type="ORF">C0630_07550</name>
</gene>
<dbReference type="GO" id="GO:0051117">
    <property type="term" value="F:ATPase binding"/>
    <property type="evidence" value="ECO:0007669"/>
    <property type="project" value="TreeGrafter"/>
</dbReference>
<reference evidence="10 11" key="1">
    <citation type="submission" date="2017-11" db="EMBL/GenBank/DDBJ databases">
        <title>Genome-resolved metagenomics identifies genetic mobility, metabolic interactions, and unexpected diversity in perchlorate-reducing communities.</title>
        <authorList>
            <person name="Barnum T.P."/>
            <person name="Figueroa I.A."/>
            <person name="Carlstrom C.I."/>
            <person name="Lucas L.N."/>
            <person name="Engelbrektson A.L."/>
            <person name="Coates J.D."/>
        </authorList>
    </citation>
    <scope>NUCLEOTIDE SEQUENCE [LARGE SCALE GENOMIC DNA]</scope>
    <source>
        <strain evidence="10">BM301</strain>
    </source>
</reference>
<evidence type="ECO:0000313" key="11">
    <source>
        <dbReference type="Proteomes" id="UP000235015"/>
    </source>
</evidence>
<evidence type="ECO:0000256" key="2">
    <source>
        <dbReference type="ARBA" id="ARBA00009904"/>
    </source>
</evidence>
<organism evidence="10 11">
    <name type="scientific">Sedimenticola selenatireducens</name>
    <dbReference type="NCBI Taxonomy" id="191960"/>
    <lineage>
        <taxon>Bacteria</taxon>
        <taxon>Pseudomonadati</taxon>
        <taxon>Pseudomonadota</taxon>
        <taxon>Gammaproteobacteria</taxon>
        <taxon>Chromatiales</taxon>
        <taxon>Sedimenticolaceae</taxon>
        <taxon>Sedimenticola</taxon>
    </lineage>
</organism>
<dbReference type="InterPro" id="IPR002490">
    <property type="entry name" value="V-ATPase_116kDa_su"/>
</dbReference>
<dbReference type="PANTHER" id="PTHR11629:SF63">
    <property type="entry name" value="V-TYPE PROTON ATPASE SUBUNIT A"/>
    <property type="match status" value="1"/>
</dbReference>
<dbReference type="STRING" id="1111735.GCA_000428045_01659"/>
<dbReference type="EMBL" id="PKUN01000008">
    <property type="protein sequence ID" value="PLX62253.1"/>
    <property type="molecule type" value="Genomic_DNA"/>
</dbReference>
<evidence type="ECO:0000256" key="9">
    <source>
        <dbReference type="SAM" id="Phobius"/>
    </source>
</evidence>
<keyword evidence="5 9" id="KW-1133">Transmembrane helix</keyword>
<dbReference type="AlphaFoldDB" id="A0A2N6CY70"/>
<evidence type="ECO:0000256" key="6">
    <source>
        <dbReference type="ARBA" id="ARBA00023065"/>
    </source>
</evidence>
<dbReference type="Proteomes" id="UP000235015">
    <property type="component" value="Unassembled WGS sequence"/>
</dbReference>
<keyword evidence="7 9" id="KW-0472">Membrane</keyword>
<sequence>MRELVRPREASWFELYVPRNQTVYAIESLAATGEVQLEPGARQASHLHLENIRQSLSELDEFCKTHQIALPVYQVAPSKLISSPEETAEQALYYVRHWGERLVSLQEEMHRLQQEKENLRLLQKLLKALHEDDTGIELFAHHGYFLCKGIYACPHSHPMNPVLSKIVIRSYVQDEMVFFLFAALPDQHTDVNHLLEQSDCIEVDIPDWLPPGRPAQEQGIAERLATIEHLYHDIQHKIELHWASSELKKTLANATVLRWFVDNAKEVTEHGEYCHVTGWSSLEKPASVESVLESANIHAIVRHPFPPLNSLPPVRMLETWWSRPFHLFQAFSGTPGSNEIAPGFIIPIVVPLLFGFMFPDVGHGLILLLVGIFFGVRQRNIRFLIPCGASSIIFGILFGELFGMEGLLPALWFRPLDEPLRVFGVSLLFGFGLILTGMVFSAIEARWRGLGLEWCAREAPIVGLYITAAIGIFFHTALVAMPVFLIWYLAGSSWVQNRRGKIEISVTIGNLLQTVFELLLNSVSFMRIGAFALAHAGLTITVIMLADKIDNEAGYLLALVIGHLLVVGIEGLVVFIQTTRLIFFEFFIRFLRVDGRPLKPLAPPGMNRVDTKIKSVRFDK</sequence>
<comment type="caution">
    <text evidence="10">The sequence shown here is derived from an EMBL/GenBank/DDBJ whole genome shotgun (WGS) entry which is preliminary data.</text>
</comment>
<evidence type="ECO:0000256" key="4">
    <source>
        <dbReference type="ARBA" id="ARBA00022692"/>
    </source>
</evidence>
<evidence type="ECO:0000256" key="5">
    <source>
        <dbReference type="ARBA" id="ARBA00022989"/>
    </source>
</evidence>
<protein>
    <submittedName>
        <fullName evidence="10">Uncharacterized protein</fullName>
    </submittedName>
</protein>
<evidence type="ECO:0000313" key="10">
    <source>
        <dbReference type="EMBL" id="PLX62253.1"/>
    </source>
</evidence>
<comment type="subcellular location">
    <subcellularLocation>
        <location evidence="1">Membrane</location>
        <topology evidence="1">Multi-pass membrane protein</topology>
    </subcellularLocation>
</comment>
<evidence type="ECO:0000256" key="3">
    <source>
        <dbReference type="ARBA" id="ARBA00022448"/>
    </source>
</evidence>